<feature type="domain" description="Solute-binding protein family 5" evidence="2">
    <location>
        <begin position="95"/>
        <end position="439"/>
    </location>
</feature>
<evidence type="ECO:0000256" key="1">
    <source>
        <dbReference type="SAM" id="SignalP"/>
    </source>
</evidence>
<organism evidence="3 4">
    <name type="scientific">Amycolatopsis samaneae</name>
    <dbReference type="NCBI Taxonomy" id="664691"/>
    <lineage>
        <taxon>Bacteria</taxon>
        <taxon>Bacillati</taxon>
        <taxon>Actinomycetota</taxon>
        <taxon>Actinomycetes</taxon>
        <taxon>Pseudonocardiales</taxon>
        <taxon>Pseudonocardiaceae</taxon>
        <taxon>Amycolatopsis</taxon>
    </lineage>
</organism>
<dbReference type="EMBL" id="JBHUKU010000015">
    <property type="protein sequence ID" value="MFD2462251.1"/>
    <property type="molecule type" value="Genomic_DNA"/>
</dbReference>
<dbReference type="InterPro" id="IPR000914">
    <property type="entry name" value="SBP_5_dom"/>
</dbReference>
<evidence type="ECO:0000313" key="3">
    <source>
        <dbReference type="EMBL" id="MFD2462251.1"/>
    </source>
</evidence>
<reference evidence="4" key="1">
    <citation type="journal article" date="2019" name="Int. J. Syst. Evol. Microbiol.">
        <title>The Global Catalogue of Microorganisms (GCM) 10K type strain sequencing project: providing services to taxonomists for standard genome sequencing and annotation.</title>
        <authorList>
            <consortium name="The Broad Institute Genomics Platform"/>
            <consortium name="The Broad Institute Genome Sequencing Center for Infectious Disease"/>
            <person name="Wu L."/>
            <person name="Ma J."/>
        </authorList>
    </citation>
    <scope>NUCLEOTIDE SEQUENCE [LARGE SCALE GENOMIC DNA]</scope>
    <source>
        <strain evidence="4">CGMCC 4.7643</strain>
    </source>
</reference>
<dbReference type="PROSITE" id="PS51257">
    <property type="entry name" value="PROKAR_LIPOPROTEIN"/>
    <property type="match status" value="1"/>
</dbReference>
<protein>
    <submittedName>
        <fullName evidence="3">ABC transporter family substrate-binding protein</fullName>
    </submittedName>
</protein>
<dbReference type="SUPFAM" id="SSF53850">
    <property type="entry name" value="Periplasmic binding protein-like II"/>
    <property type="match status" value="1"/>
</dbReference>
<dbReference type="PANTHER" id="PTHR30290">
    <property type="entry name" value="PERIPLASMIC BINDING COMPONENT OF ABC TRANSPORTER"/>
    <property type="match status" value="1"/>
</dbReference>
<dbReference type="Gene3D" id="3.90.76.10">
    <property type="entry name" value="Dipeptide-binding Protein, Domain 1"/>
    <property type="match status" value="1"/>
</dbReference>
<evidence type="ECO:0000313" key="4">
    <source>
        <dbReference type="Proteomes" id="UP001597419"/>
    </source>
</evidence>
<dbReference type="InterPro" id="IPR039424">
    <property type="entry name" value="SBP_5"/>
</dbReference>
<dbReference type="Pfam" id="PF00496">
    <property type="entry name" value="SBP_bac_5"/>
    <property type="match status" value="1"/>
</dbReference>
<dbReference type="PANTHER" id="PTHR30290:SF65">
    <property type="entry name" value="MONOACYL PHOSPHATIDYLINOSITOL TETRAMANNOSIDE-BINDING PROTEIN LPQW-RELATED"/>
    <property type="match status" value="1"/>
</dbReference>
<keyword evidence="1" id="KW-0732">Signal</keyword>
<keyword evidence="4" id="KW-1185">Reference proteome</keyword>
<feature type="signal peptide" evidence="1">
    <location>
        <begin position="1"/>
        <end position="29"/>
    </location>
</feature>
<feature type="chain" id="PRO_5047463020" evidence="1">
    <location>
        <begin position="30"/>
        <end position="577"/>
    </location>
</feature>
<dbReference type="RefSeq" id="WP_345401238.1">
    <property type="nucleotide sequence ID" value="NZ_BAABHG010000012.1"/>
</dbReference>
<dbReference type="Gene3D" id="3.40.190.10">
    <property type="entry name" value="Periplasmic binding protein-like II"/>
    <property type="match status" value="1"/>
</dbReference>
<name>A0ABW5GMZ0_9PSEU</name>
<proteinExistence type="predicted"/>
<evidence type="ECO:0000259" key="2">
    <source>
        <dbReference type="Pfam" id="PF00496"/>
    </source>
</evidence>
<dbReference type="CDD" id="cd08501">
    <property type="entry name" value="PBP2_Lpqw"/>
    <property type="match status" value="1"/>
</dbReference>
<comment type="caution">
    <text evidence="3">The sequence shown here is derived from an EMBL/GenBank/DDBJ whole genome shotgun (WGS) entry which is preliminary data.</text>
</comment>
<sequence length="577" mass="59568">MRVSRVAAPLVALLAVVLAACSSTPPPSALPSAPPSSSVTKAPSQIVVGVDEIAGGYNPHNLADASEVTSALSQLLLPSVFRQKDDGTTELDKSLMKSAQVVSQSPFVVAYEIRPEASWSDGAPIAAEDFAYLREQMRDQPGVLAPAGYRLISDIQSREGGKRVEVSFAKPYPGWQTLFSDLLPAHLLKDAPDGWKGALASNFPAIAGPFSIKSLDQARGEVILERNERYWEKPSAIDRIVLRRADPQGLVGALRSGNDQFVLSRTDGSAVQQLGALGSAVALHTIARPLVAEVLLRPVSPVLADEKVRAGVAALIDRAALITEGAAGGPSATMRADALVRAPSVPGYAATIPAGPPSTPDAKKAEDLLKSAGYAKDAGTWRKNGKNLSLVIASPGKQEPYATIAKKLSNQLVAAGIDVSTVAPQPRDLFSGQLAMPVAGGIQQSTPDAAGNVGVDIAVVPQAVGGDTASVLASTFGCRPEQTAAGTDKSKPVVPGNAAGFCDSGLQPSIDAALTGTTPIADALSRLEPELWGQNVVVPLFQLADTLAIGSGISGVTPGPPMVGPFGTAVNWTRGPK</sequence>
<dbReference type="Gene3D" id="3.10.105.10">
    <property type="entry name" value="Dipeptide-binding Protein, Domain 3"/>
    <property type="match status" value="1"/>
</dbReference>
<accession>A0ABW5GMZ0</accession>
<gene>
    <name evidence="3" type="ORF">ACFSYJ_26840</name>
</gene>
<dbReference type="Proteomes" id="UP001597419">
    <property type="component" value="Unassembled WGS sequence"/>
</dbReference>